<dbReference type="Gene3D" id="2.40.30.100">
    <property type="entry name" value="AF2212/PG0164-like"/>
    <property type="match status" value="1"/>
</dbReference>
<dbReference type="Pfam" id="PF08922">
    <property type="entry name" value="DUF1905"/>
    <property type="match status" value="1"/>
</dbReference>
<evidence type="ECO:0000313" key="2">
    <source>
        <dbReference type="Proteomes" id="UP000298433"/>
    </source>
</evidence>
<dbReference type="OrthoDB" id="9808666at2"/>
<dbReference type="AlphaFoldDB" id="A0A4R8XUY6"/>
<accession>A0A4R8XUY6</accession>
<proteinExistence type="predicted"/>
<gene>
    <name evidence="1" type="ORF">E3T23_02450</name>
</gene>
<dbReference type="InterPro" id="IPR037079">
    <property type="entry name" value="AF2212/PG0164-like_sf"/>
</dbReference>
<name>A0A4R8XUY6_9MICO</name>
<comment type="caution">
    <text evidence="1">The sequence shown here is derived from an EMBL/GenBank/DDBJ whole genome shotgun (WGS) entry which is preliminary data.</text>
</comment>
<protein>
    <submittedName>
        <fullName evidence="1">DUF1905 domain-containing protein</fullName>
    </submittedName>
</protein>
<dbReference type="SUPFAM" id="SSF141694">
    <property type="entry name" value="AF2212/PG0164-like"/>
    <property type="match status" value="1"/>
</dbReference>
<organism evidence="1 2">
    <name type="scientific">Cryobacterium cheniae</name>
    <dbReference type="NCBI Taxonomy" id="1259262"/>
    <lineage>
        <taxon>Bacteria</taxon>
        <taxon>Bacillati</taxon>
        <taxon>Actinomycetota</taxon>
        <taxon>Actinomycetes</taxon>
        <taxon>Micrococcales</taxon>
        <taxon>Microbacteriaceae</taxon>
        <taxon>Cryobacterium</taxon>
    </lineage>
</organism>
<sequence length="99" mass="10580">MGPTFTFTAALWEYSGTGAWFFVSVPADQAEDIRTLTDGRRGGFGSVKVAAALNRSRWSTSLFPSSEEGTFVLPVKKAIRQAEGVGAGDPVTIVLELLL</sequence>
<keyword evidence="2" id="KW-1185">Reference proteome</keyword>
<evidence type="ECO:0000313" key="1">
    <source>
        <dbReference type="EMBL" id="TFC83333.1"/>
    </source>
</evidence>
<reference evidence="1 2" key="1">
    <citation type="submission" date="2019-03" db="EMBL/GenBank/DDBJ databases">
        <title>Genomics of glacier-inhabiting Cryobacterium strains.</title>
        <authorList>
            <person name="Liu Q."/>
            <person name="Xin Y.-H."/>
        </authorList>
    </citation>
    <scope>NUCLEOTIDE SEQUENCE [LARGE SCALE GENOMIC DNA]</scope>
    <source>
        <strain evidence="1 2">TMT2-48-2</strain>
    </source>
</reference>
<dbReference type="Proteomes" id="UP000298433">
    <property type="component" value="Unassembled WGS sequence"/>
</dbReference>
<dbReference type="EMBL" id="SOGN01000016">
    <property type="protein sequence ID" value="TFC83333.1"/>
    <property type="molecule type" value="Genomic_DNA"/>
</dbReference>
<dbReference type="InterPro" id="IPR015018">
    <property type="entry name" value="DUF1905"/>
</dbReference>